<evidence type="ECO:0000259" key="1">
    <source>
        <dbReference type="PROSITE" id="PS50943"/>
    </source>
</evidence>
<geneLocation type="plasmid" evidence="3">
    <name>pLaw3</name>
</geneLocation>
<dbReference type="InterPro" id="IPR010982">
    <property type="entry name" value="Lambda_DNA-bd_dom_sf"/>
</dbReference>
<dbReference type="PROSITE" id="PS50943">
    <property type="entry name" value="HTH_CROC1"/>
    <property type="match status" value="1"/>
</dbReference>
<sequence length="108" mass="12482">MNNNFSKNLGLIIRAIRTKHKDEIVLDRLAELSGLTKRYIQMIERGERNITVINLFPLANALDIPIIQLIEYLNYTLEHGSLPDFLLEVLPIKKVGRPKKNKIRNTMS</sequence>
<gene>
    <name evidence="2" type="ordered locus">LIC083</name>
</gene>
<evidence type="ECO:0000313" key="2">
    <source>
        <dbReference type="EMBL" id="CAJ54035.1"/>
    </source>
</evidence>
<dbReference type="CDD" id="cd00093">
    <property type="entry name" value="HTH_XRE"/>
    <property type="match status" value="1"/>
</dbReference>
<dbReference type="AlphaFoldDB" id="Q1MNP8"/>
<dbReference type="Pfam" id="PF01381">
    <property type="entry name" value="HTH_3"/>
    <property type="match status" value="1"/>
</dbReference>
<organism evidence="2 3">
    <name type="scientific">Lawsonia intracellularis (strain PHE/MN1-00)</name>
    <dbReference type="NCBI Taxonomy" id="363253"/>
    <lineage>
        <taxon>Bacteria</taxon>
        <taxon>Pseudomonadati</taxon>
        <taxon>Thermodesulfobacteriota</taxon>
        <taxon>Desulfovibrionia</taxon>
        <taxon>Desulfovibrionales</taxon>
        <taxon>Desulfovibrionaceae</taxon>
        <taxon>Lawsonia</taxon>
    </lineage>
</organism>
<dbReference type="EMBL" id="AM180255">
    <property type="protein sequence ID" value="CAJ54035.1"/>
    <property type="molecule type" value="Genomic_DNA"/>
</dbReference>
<dbReference type="SMART" id="SM00530">
    <property type="entry name" value="HTH_XRE"/>
    <property type="match status" value="1"/>
</dbReference>
<name>Q1MNP8_LAWIP</name>
<accession>Q1MNP8</accession>
<dbReference type="KEGG" id="lip:LIC083"/>
<dbReference type="OrthoDB" id="9815697at2"/>
<dbReference type="HOGENOM" id="CLU_2193638_0_0_7"/>
<feature type="domain" description="HTH cro/C1-type" evidence="1">
    <location>
        <begin position="29"/>
        <end position="69"/>
    </location>
</feature>
<protein>
    <submittedName>
        <fullName evidence="2">NA</fullName>
    </submittedName>
</protein>
<dbReference type="RefSeq" id="WP_011527402.1">
    <property type="nucleotide sequence ID" value="NC_008014.1"/>
</dbReference>
<proteinExistence type="predicted"/>
<dbReference type="GO" id="GO:0003677">
    <property type="term" value="F:DNA binding"/>
    <property type="evidence" value="ECO:0007669"/>
    <property type="project" value="InterPro"/>
</dbReference>
<dbReference type="InterPro" id="IPR001387">
    <property type="entry name" value="Cro/C1-type_HTH"/>
</dbReference>
<keyword evidence="2" id="KW-0614">Plasmid</keyword>
<keyword evidence="3" id="KW-1185">Reference proteome</keyword>
<evidence type="ECO:0000313" key="3">
    <source>
        <dbReference type="Proteomes" id="UP000002430"/>
    </source>
</evidence>
<dbReference type="Proteomes" id="UP000002430">
    <property type="component" value="Plasmid 3"/>
</dbReference>
<dbReference type="SUPFAM" id="SSF47413">
    <property type="entry name" value="lambda repressor-like DNA-binding domains"/>
    <property type="match status" value="1"/>
</dbReference>
<reference evidence="2 3" key="1">
    <citation type="submission" date="2005-11" db="EMBL/GenBank/DDBJ databases">
        <title>The complete genome sequence of Lawsonia intracellularis: the causative agent of proliferative enteropathy.</title>
        <authorList>
            <person name="Kaur K."/>
            <person name="Zhang Q."/>
            <person name="Beckler D."/>
            <person name="Munir S."/>
            <person name="Li L."/>
            <person name="Kinsley K."/>
            <person name="Herron L."/>
            <person name="Peterson A."/>
            <person name="May B."/>
            <person name="Singh S."/>
            <person name="Gebhart C."/>
            <person name="Kapur V."/>
        </authorList>
    </citation>
    <scope>NUCLEOTIDE SEQUENCE [LARGE SCALE GENOMIC DNA]</scope>
    <source>
        <strain evidence="2 3">PHE/MN1-00</strain>
        <plasmid evidence="3">pLaw3</plasmid>
    </source>
</reference>
<dbReference type="Gene3D" id="1.10.260.40">
    <property type="entry name" value="lambda repressor-like DNA-binding domains"/>
    <property type="match status" value="1"/>
</dbReference>